<name>A0A8S1QWA1_9CILI</name>
<organism evidence="1 2">
    <name type="scientific">Paramecium sonneborni</name>
    <dbReference type="NCBI Taxonomy" id="65129"/>
    <lineage>
        <taxon>Eukaryota</taxon>
        <taxon>Sar</taxon>
        <taxon>Alveolata</taxon>
        <taxon>Ciliophora</taxon>
        <taxon>Intramacronucleata</taxon>
        <taxon>Oligohymenophorea</taxon>
        <taxon>Peniculida</taxon>
        <taxon>Parameciidae</taxon>
        <taxon>Paramecium</taxon>
    </lineage>
</organism>
<sequence length="50" mass="6086">MSSTNFPSSKNIKNFFLYQITINQRYQMLSSLGYLFKNSTWIQHNYRENM</sequence>
<reference evidence="1" key="1">
    <citation type="submission" date="2021-01" db="EMBL/GenBank/DDBJ databases">
        <authorList>
            <consortium name="Genoscope - CEA"/>
            <person name="William W."/>
        </authorList>
    </citation>
    <scope>NUCLEOTIDE SEQUENCE</scope>
</reference>
<protein>
    <submittedName>
        <fullName evidence="1">Uncharacterized protein</fullName>
    </submittedName>
</protein>
<gene>
    <name evidence="1" type="ORF">PSON_ATCC_30995.1.T1240189</name>
</gene>
<keyword evidence="2" id="KW-1185">Reference proteome</keyword>
<dbReference type="AlphaFoldDB" id="A0A8S1QWA1"/>
<comment type="caution">
    <text evidence="1">The sequence shown here is derived from an EMBL/GenBank/DDBJ whole genome shotgun (WGS) entry which is preliminary data.</text>
</comment>
<evidence type="ECO:0000313" key="1">
    <source>
        <dbReference type="EMBL" id="CAD8120176.1"/>
    </source>
</evidence>
<dbReference type="EMBL" id="CAJJDN010000124">
    <property type="protein sequence ID" value="CAD8120176.1"/>
    <property type="molecule type" value="Genomic_DNA"/>
</dbReference>
<accession>A0A8S1QWA1</accession>
<dbReference type="Proteomes" id="UP000692954">
    <property type="component" value="Unassembled WGS sequence"/>
</dbReference>
<evidence type="ECO:0000313" key="2">
    <source>
        <dbReference type="Proteomes" id="UP000692954"/>
    </source>
</evidence>
<proteinExistence type="predicted"/>